<evidence type="ECO:0000256" key="1">
    <source>
        <dbReference type="SAM" id="MobiDB-lite"/>
    </source>
</evidence>
<dbReference type="PANTHER" id="PTHR34293:SF1">
    <property type="entry name" value="HTH-TYPE TRANSCRIPTIONAL REGULATOR TRMBL2"/>
    <property type="match status" value="1"/>
</dbReference>
<evidence type="ECO:0000313" key="4">
    <source>
        <dbReference type="Proteomes" id="UP001597260"/>
    </source>
</evidence>
<sequence length="195" mass="20678">MLSDVLGLSPEESDAYRALISVASATPAELAGLVGGDTSEVARRLSLLEDRGLTARSLGDTTRFVASPPAAALRALPIQRQNEIKLAELEIDSLDEIYRTATLSRGVADVVDVVHGVEAIRERFGQLQLGAREEVMSFVKAPVTAISSAENVAEHAALARGSGPGRPGSSPRRTPSRRLPVVRSTTWTCRSSACC</sequence>
<dbReference type="Proteomes" id="UP001597260">
    <property type="component" value="Unassembled WGS sequence"/>
</dbReference>
<dbReference type="InterPro" id="IPR036388">
    <property type="entry name" value="WH-like_DNA-bd_sf"/>
</dbReference>
<dbReference type="PANTHER" id="PTHR34293">
    <property type="entry name" value="HTH-TYPE TRANSCRIPTIONAL REGULATOR TRMBL2"/>
    <property type="match status" value="1"/>
</dbReference>
<comment type="caution">
    <text evidence="3">The sequence shown here is derived from an EMBL/GenBank/DDBJ whole genome shotgun (WGS) entry which is preliminary data.</text>
</comment>
<dbReference type="RefSeq" id="WP_377571838.1">
    <property type="nucleotide sequence ID" value="NZ_JBHTMP010000023.1"/>
</dbReference>
<reference evidence="4" key="1">
    <citation type="journal article" date="2019" name="Int. J. Syst. Evol. Microbiol.">
        <title>The Global Catalogue of Microorganisms (GCM) 10K type strain sequencing project: providing services to taxonomists for standard genome sequencing and annotation.</title>
        <authorList>
            <consortium name="The Broad Institute Genomics Platform"/>
            <consortium name="The Broad Institute Genome Sequencing Center for Infectious Disease"/>
            <person name="Wu L."/>
            <person name="Ma J."/>
        </authorList>
    </citation>
    <scope>NUCLEOTIDE SEQUENCE [LARGE SCALE GENOMIC DNA]</scope>
    <source>
        <strain evidence="4">JCM 31037</strain>
    </source>
</reference>
<name>A0ABW3YDY2_9ACTN</name>
<dbReference type="EMBL" id="JBHTMP010000023">
    <property type="protein sequence ID" value="MFD1322683.1"/>
    <property type="molecule type" value="Genomic_DNA"/>
</dbReference>
<keyword evidence="4" id="KW-1185">Reference proteome</keyword>
<dbReference type="InterPro" id="IPR051797">
    <property type="entry name" value="TrmB-like"/>
</dbReference>
<accession>A0ABW3YDY2</accession>
<evidence type="ECO:0000259" key="2">
    <source>
        <dbReference type="Pfam" id="PF01978"/>
    </source>
</evidence>
<evidence type="ECO:0000313" key="3">
    <source>
        <dbReference type="EMBL" id="MFD1322683.1"/>
    </source>
</evidence>
<proteinExistence type="predicted"/>
<dbReference type="InterPro" id="IPR002831">
    <property type="entry name" value="Tscrpt_reg_TrmB_N"/>
</dbReference>
<organism evidence="3 4">
    <name type="scientific">Micromonospora sonneratiae</name>
    <dbReference type="NCBI Taxonomy" id="1184706"/>
    <lineage>
        <taxon>Bacteria</taxon>
        <taxon>Bacillati</taxon>
        <taxon>Actinomycetota</taxon>
        <taxon>Actinomycetes</taxon>
        <taxon>Micromonosporales</taxon>
        <taxon>Micromonosporaceae</taxon>
        <taxon>Micromonospora</taxon>
    </lineage>
</organism>
<gene>
    <name evidence="3" type="ORF">ACFQ4H_16420</name>
</gene>
<feature type="region of interest" description="Disordered" evidence="1">
    <location>
        <begin position="156"/>
        <end position="181"/>
    </location>
</feature>
<dbReference type="Pfam" id="PF01978">
    <property type="entry name" value="TrmB"/>
    <property type="match status" value="1"/>
</dbReference>
<feature type="domain" description="Transcription regulator TrmB N-terminal" evidence="2">
    <location>
        <begin position="2"/>
        <end position="69"/>
    </location>
</feature>
<protein>
    <submittedName>
        <fullName evidence="3">TrmB family transcriptional regulator</fullName>
    </submittedName>
</protein>
<dbReference type="Gene3D" id="1.10.10.10">
    <property type="entry name" value="Winged helix-like DNA-binding domain superfamily/Winged helix DNA-binding domain"/>
    <property type="match status" value="1"/>
</dbReference>